<sequence length="396" mass="44571">MLSNGSRISYGSASRFGKSKVVKRNGLLNKTTLQLAKEKEAHARYVSGLSYEAREQYIEEAMMDVDGGAMDEITEVGLSTVPPGEEGDLHSHAGGDWEDIDDNFQKLAHGLCGRRGDPRTRHDRVERQNAAWAIQLDSLTDAHLQWQSAGLPTCTGQQSWTLDTVSLDDAAPQTFTTIEDGDLVNTVLARHGYIGCAPDRPSLAFSTKLLAAYRQFHRVCPRFSAEAFLKAMMHIHRQPFTRSRATQFRNAYDCYLAIMRRVDARVDAALKRDDAWHAANLIDDMFRKGTARQDSRHLQSWRWLEAESVDRFANEVADAQARRKAHDATDDIAWLNEIETKEVNTCVNTCVERWKNLGPEARKKMLSLFSVSGVFLCVCRHGHVLVTCDMIRSGEL</sequence>
<proteinExistence type="predicted"/>
<keyword evidence="2" id="KW-1185">Reference proteome</keyword>
<gene>
    <name evidence="1" type="ORF">BD626DRAFT_552790</name>
</gene>
<dbReference type="Proteomes" id="UP000320762">
    <property type="component" value="Unassembled WGS sequence"/>
</dbReference>
<dbReference type="OrthoDB" id="2505969at2759"/>
<reference evidence="1 2" key="1">
    <citation type="journal article" date="2019" name="New Phytol.">
        <title>Comparative genomics reveals unique wood-decay strategies and fruiting body development in the Schizophyllaceae.</title>
        <authorList>
            <person name="Almasi E."/>
            <person name="Sahu N."/>
            <person name="Krizsan K."/>
            <person name="Balint B."/>
            <person name="Kovacs G.M."/>
            <person name="Kiss B."/>
            <person name="Cseklye J."/>
            <person name="Drula E."/>
            <person name="Henrissat B."/>
            <person name="Nagy I."/>
            <person name="Chovatia M."/>
            <person name="Adam C."/>
            <person name="LaButti K."/>
            <person name="Lipzen A."/>
            <person name="Riley R."/>
            <person name="Grigoriev I.V."/>
            <person name="Nagy L.G."/>
        </authorList>
    </citation>
    <scope>NUCLEOTIDE SEQUENCE [LARGE SCALE GENOMIC DNA]</scope>
    <source>
        <strain evidence="1 2">NL-1724</strain>
    </source>
</reference>
<dbReference type="Pfam" id="PF18758">
    <property type="entry name" value="KDZ"/>
    <property type="match status" value="1"/>
</dbReference>
<evidence type="ECO:0000313" key="2">
    <source>
        <dbReference type="Proteomes" id="UP000320762"/>
    </source>
</evidence>
<comment type="caution">
    <text evidence="1">The sequence shown here is derived from an EMBL/GenBank/DDBJ whole genome shotgun (WGS) entry which is preliminary data.</text>
</comment>
<dbReference type="AlphaFoldDB" id="A0A550BS38"/>
<dbReference type="STRING" id="97359.A0A550BS38"/>
<name>A0A550BS38_9AGAR</name>
<evidence type="ECO:0000313" key="1">
    <source>
        <dbReference type="EMBL" id="TRM55360.1"/>
    </source>
</evidence>
<evidence type="ECO:0008006" key="3">
    <source>
        <dbReference type="Google" id="ProtNLM"/>
    </source>
</evidence>
<protein>
    <recommendedName>
        <fullName evidence="3">CxC1-like cysteine cluster associated with KDZ transposases domain-containing protein</fullName>
    </recommendedName>
</protein>
<dbReference type="InterPro" id="IPR040521">
    <property type="entry name" value="KDZ"/>
</dbReference>
<accession>A0A550BS38</accession>
<organism evidence="1 2">
    <name type="scientific">Schizophyllum amplum</name>
    <dbReference type="NCBI Taxonomy" id="97359"/>
    <lineage>
        <taxon>Eukaryota</taxon>
        <taxon>Fungi</taxon>
        <taxon>Dikarya</taxon>
        <taxon>Basidiomycota</taxon>
        <taxon>Agaricomycotina</taxon>
        <taxon>Agaricomycetes</taxon>
        <taxon>Agaricomycetidae</taxon>
        <taxon>Agaricales</taxon>
        <taxon>Schizophyllaceae</taxon>
        <taxon>Schizophyllum</taxon>
    </lineage>
</organism>
<dbReference type="EMBL" id="VDMD01000168">
    <property type="protein sequence ID" value="TRM55360.1"/>
    <property type="molecule type" value="Genomic_DNA"/>
</dbReference>